<dbReference type="Pfam" id="PF00224">
    <property type="entry name" value="PK"/>
    <property type="match status" value="1"/>
</dbReference>
<dbReference type="InterPro" id="IPR011037">
    <property type="entry name" value="Pyrv_Knase-like_insert_dom_sf"/>
</dbReference>
<dbReference type="Gene3D" id="3.40.1380.20">
    <property type="entry name" value="Pyruvate kinase, C-terminal domain"/>
    <property type="match status" value="1"/>
</dbReference>
<proteinExistence type="inferred from homology"/>
<accession>A0A3B1D1N9</accession>
<dbReference type="SUPFAM" id="SSF50800">
    <property type="entry name" value="PK beta-barrel domain-like"/>
    <property type="match status" value="1"/>
</dbReference>
<dbReference type="EC" id="2.7.1.40" evidence="3"/>
<dbReference type="Gene3D" id="2.40.33.10">
    <property type="entry name" value="PK beta-barrel domain-like"/>
    <property type="match status" value="1"/>
</dbReference>
<dbReference type="InterPro" id="IPR040442">
    <property type="entry name" value="Pyrv_kinase-like_dom_sf"/>
</dbReference>
<reference evidence="14" key="1">
    <citation type="submission" date="2018-06" db="EMBL/GenBank/DDBJ databases">
        <authorList>
            <person name="Zhirakovskaya E."/>
        </authorList>
    </citation>
    <scope>NUCLEOTIDE SEQUENCE</scope>
</reference>
<evidence type="ECO:0000256" key="10">
    <source>
        <dbReference type="ARBA" id="ARBA00023152"/>
    </source>
</evidence>
<evidence type="ECO:0000256" key="1">
    <source>
        <dbReference type="ARBA" id="ARBA00004997"/>
    </source>
</evidence>
<evidence type="ECO:0000256" key="4">
    <source>
        <dbReference type="ARBA" id="ARBA00022679"/>
    </source>
</evidence>
<keyword evidence="4 14" id="KW-0808">Transferase</keyword>
<keyword evidence="5" id="KW-0479">Metal-binding</keyword>
<comment type="pathway">
    <text evidence="1">Carbohydrate degradation; glycolysis; pyruvate from D-glyceraldehyde 3-phosphate: step 5/5.</text>
</comment>
<evidence type="ECO:0000256" key="8">
    <source>
        <dbReference type="ARBA" id="ARBA00022840"/>
    </source>
</evidence>
<dbReference type="InterPro" id="IPR036918">
    <property type="entry name" value="Pyrv_Knase_C_sf"/>
</dbReference>
<feature type="domain" description="Pyruvate kinase C-terminal" evidence="13">
    <location>
        <begin position="373"/>
        <end position="482"/>
    </location>
</feature>
<dbReference type="GO" id="GO:0030955">
    <property type="term" value="F:potassium ion binding"/>
    <property type="evidence" value="ECO:0007669"/>
    <property type="project" value="InterPro"/>
</dbReference>
<evidence type="ECO:0000313" key="14">
    <source>
        <dbReference type="EMBL" id="VAX36059.1"/>
    </source>
</evidence>
<evidence type="ECO:0000259" key="13">
    <source>
        <dbReference type="Pfam" id="PF02887"/>
    </source>
</evidence>
<keyword evidence="10" id="KW-0324">Glycolysis</keyword>
<dbReference type="InterPro" id="IPR015795">
    <property type="entry name" value="Pyrv_Knase_C"/>
</dbReference>
<dbReference type="GO" id="GO:0000287">
    <property type="term" value="F:magnesium ion binding"/>
    <property type="evidence" value="ECO:0007669"/>
    <property type="project" value="InterPro"/>
</dbReference>
<evidence type="ECO:0000256" key="7">
    <source>
        <dbReference type="ARBA" id="ARBA00022777"/>
    </source>
</evidence>
<dbReference type="EMBL" id="UOGL01000029">
    <property type="protein sequence ID" value="VAX36059.1"/>
    <property type="molecule type" value="Genomic_DNA"/>
</dbReference>
<keyword evidence="9" id="KW-0460">Magnesium</keyword>
<dbReference type="UniPathway" id="UPA00109">
    <property type="reaction ID" value="UER00188"/>
</dbReference>
<evidence type="ECO:0000256" key="3">
    <source>
        <dbReference type="ARBA" id="ARBA00012142"/>
    </source>
</evidence>
<dbReference type="AlphaFoldDB" id="A0A3B1D1N9"/>
<keyword evidence="7 14" id="KW-0418">Kinase</keyword>
<sequence length="489" mass="53678">MDLRHQKYTEQPLVKTKIIATVGPACAQQEQLKSLALAGADIFRLNFAHGNHEWLANVVQTIRNVSHELKRPIGILGDLSGPKIRLGLLPEGGICCVLGGEFDFVQTADPNDPTKLTSTYKQLIDDLQIDDRVLLADGVVGMRVIAKDPDAKWVRCVVEQPGCIRSRQGINLPGVNLSTPCLTEKDYADLKWGVEQELDYLGLSFVRRAEDVLQLREAISECNPEFPPAIVAKIEKYEAIDDLERILQSTDAVMVARGDLGVEVDLPRVPILQKQIIKCCKEHRIPVITATQMLESMHTSELPTRAETSDVANAVLDGSDAVMLSGETAIGNYPVAAVSMMSRICLEAEKLVKPFDVTETPTDQHQYAKIITEAVTLGAGAAAENLNADLIVVATHSGRTALALSKQRKQVPILALSDMASTARRMCLFWGVTPLETQAVHLPSDRMLHHIVEWGKKHEILESGSRLVLVGQTDWSEAGHDQMLVHVVP</sequence>
<comment type="similarity">
    <text evidence="2">Belongs to the pyruvate kinase family.</text>
</comment>
<evidence type="ECO:0000256" key="11">
    <source>
        <dbReference type="ARBA" id="ARBA00023317"/>
    </source>
</evidence>
<feature type="domain" description="Pyruvate kinase barrel" evidence="12">
    <location>
        <begin position="15"/>
        <end position="338"/>
    </location>
</feature>
<evidence type="ECO:0000259" key="12">
    <source>
        <dbReference type="Pfam" id="PF00224"/>
    </source>
</evidence>
<name>A0A3B1D1N9_9ZZZZ</name>
<dbReference type="InterPro" id="IPR015806">
    <property type="entry name" value="Pyrv_Knase_insert_dom_sf"/>
</dbReference>
<protein>
    <recommendedName>
        <fullName evidence="3">pyruvate kinase</fullName>
        <ecNumber evidence="3">2.7.1.40</ecNumber>
    </recommendedName>
</protein>
<dbReference type="NCBIfam" id="NF004491">
    <property type="entry name" value="PRK05826.1"/>
    <property type="match status" value="1"/>
</dbReference>
<dbReference type="NCBIfam" id="TIGR01064">
    <property type="entry name" value="pyruv_kin"/>
    <property type="match status" value="1"/>
</dbReference>
<dbReference type="PANTHER" id="PTHR11817">
    <property type="entry name" value="PYRUVATE KINASE"/>
    <property type="match status" value="1"/>
</dbReference>
<gene>
    <name evidence="14" type="ORF">MNBD_PLANCTO02-2172</name>
</gene>
<evidence type="ECO:0000256" key="5">
    <source>
        <dbReference type="ARBA" id="ARBA00022723"/>
    </source>
</evidence>
<organism evidence="14">
    <name type="scientific">hydrothermal vent metagenome</name>
    <dbReference type="NCBI Taxonomy" id="652676"/>
    <lineage>
        <taxon>unclassified sequences</taxon>
        <taxon>metagenomes</taxon>
        <taxon>ecological metagenomes</taxon>
    </lineage>
</organism>
<dbReference type="GO" id="GO:0004743">
    <property type="term" value="F:pyruvate kinase activity"/>
    <property type="evidence" value="ECO:0007669"/>
    <property type="project" value="UniProtKB-EC"/>
</dbReference>
<evidence type="ECO:0000256" key="2">
    <source>
        <dbReference type="ARBA" id="ARBA00008663"/>
    </source>
</evidence>
<evidence type="ECO:0000256" key="6">
    <source>
        <dbReference type="ARBA" id="ARBA00022741"/>
    </source>
</evidence>
<dbReference type="GO" id="GO:0016301">
    <property type="term" value="F:kinase activity"/>
    <property type="evidence" value="ECO:0007669"/>
    <property type="project" value="UniProtKB-KW"/>
</dbReference>
<evidence type="ECO:0000256" key="9">
    <source>
        <dbReference type="ARBA" id="ARBA00022842"/>
    </source>
</evidence>
<dbReference type="InterPro" id="IPR001697">
    <property type="entry name" value="Pyr_Knase"/>
</dbReference>
<keyword evidence="11 14" id="KW-0670">Pyruvate</keyword>
<dbReference type="SUPFAM" id="SSF52935">
    <property type="entry name" value="PK C-terminal domain-like"/>
    <property type="match status" value="1"/>
</dbReference>
<dbReference type="InterPro" id="IPR015813">
    <property type="entry name" value="Pyrv/PenolPyrv_kinase-like_dom"/>
</dbReference>
<dbReference type="Pfam" id="PF02887">
    <property type="entry name" value="PK_C"/>
    <property type="match status" value="1"/>
</dbReference>
<keyword evidence="8" id="KW-0067">ATP-binding</keyword>
<dbReference type="InterPro" id="IPR015793">
    <property type="entry name" value="Pyrv_Knase_brl"/>
</dbReference>
<dbReference type="GO" id="GO:0005524">
    <property type="term" value="F:ATP binding"/>
    <property type="evidence" value="ECO:0007669"/>
    <property type="project" value="UniProtKB-KW"/>
</dbReference>
<dbReference type="Gene3D" id="3.20.20.60">
    <property type="entry name" value="Phosphoenolpyruvate-binding domains"/>
    <property type="match status" value="1"/>
</dbReference>
<keyword evidence="6" id="KW-0547">Nucleotide-binding</keyword>
<dbReference type="SUPFAM" id="SSF51621">
    <property type="entry name" value="Phosphoenolpyruvate/pyruvate domain"/>
    <property type="match status" value="1"/>
</dbReference>
<dbReference type="NCBIfam" id="NF004978">
    <property type="entry name" value="PRK06354.1"/>
    <property type="match status" value="1"/>
</dbReference>
<dbReference type="PRINTS" id="PR01050">
    <property type="entry name" value="PYRUVTKNASE"/>
</dbReference>